<accession>A0A165ARR0</accession>
<evidence type="ECO:0000313" key="2">
    <source>
        <dbReference type="EMBL" id="KZS99531.1"/>
    </source>
</evidence>
<proteinExistence type="predicted"/>
<dbReference type="RefSeq" id="XP_040757272.1">
    <property type="nucleotide sequence ID" value="XM_040905340.1"/>
</dbReference>
<evidence type="ECO:0000313" key="3">
    <source>
        <dbReference type="Proteomes" id="UP000076871"/>
    </source>
</evidence>
<protein>
    <submittedName>
        <fullName evidence="2">Uncharacterized protein</fullName>
    </submittedName>
</protein>
<organism evidence="2 3">
    <name type="scientific">Laetiporus sulphureus 93-53</name>
    <dbReference type="NCBI Taxonomy" id="1314785"/>
    <lineage>
        <taxon>Eukaryota</taxon>
        <taxon>Fungi</taxon>
        <taxon>Dikarya</taxon>
        <taxon>Basidiomycota</taxon>
        <taxon>Agaricomycotina</taxon>
        <taxon>Agaricomycetes</taxon>
        <taxon>Polyporales</taxon>
        <taxon>Laetiporus</taxon>
    </lineage>
</organism>
<dbReference type="AlphaFoldDB" id="A0A165ARR0"/>
<gene>
    <name evidence="2" type="ORF">LAESUDRAFT_667873</name>
</gene>
<feature type="region of interest" description="Disordered" evidence="1">
    <location>
        <begin position="29"/>
        <end position="50"/>
    </location>
</feature>
<name>A0A165ARR0_9APHY</name>
<dbReference type="InParanoid" id="A0A165ARR0"/>
<feature type="non-terminal residue" evidence="2">
    <location>
        <position position="1"/>
    </location>
</feature>
<dbReference type="GeneID" id="63822370"/>
<sequence length="83" mass="9313">NCLKGDVVEAFQILKCAYKKNLLYHDLGPSSSSEEELNSYQEGKGSKNPAICEAELDIELNTDSEELNDDFTDSSAWLNDDYM</sequence>
<reference evidence="2 3" key="1">
    <citation type="journal article" date="2016" name="Mol. Biol. Evol.">
        <title>Comparative Genomics of Early-Diverging Mushroom-Forming Fungi Provides Insights into the Origins of Lignocellulose Decay Capabilities.</title>
        <authorList>
            <person name="Nagy L.G."/>
            <person name="Riley R."/>
            <person name="Tritt A."/>
            <person name="Adam C."/>
            <person name="Daum C."/>
            <person name="Floudas D."/>
            <person name="Sun H."/>
            <person name="Yadav J.S."/>
            <person name="Pangilinan J."/>
            <person name="Larsson K.H."/>
            <person name="Matsuura K."/>
            <person name="Barry K."/>
            <person name="Labutti K."/>
            <person name="Kuo R."/>
            <person name="Ohm R.A."/>
            <person name="Bhattacharya S.S."/>
            <person name="Shirouzu T."/>
            <person name="Yoshinaga Y."/>
            <person name="Martin F.M."/>
            <person name="Grigoriev I.V."/>
            <person name="Hibbett D.S."/>
        </authorList>
    </citation>
    <scope>NUCLEOTIDE SEQUENCE [LARGE SCALE GENOMIC DNA]</scope>
    <source>
        <strain evidence="2 3">93-53</strain>
    </source>
</reference>
<keyword evidence="3" id="KW-1185">Reference proteome</keyword>
<evidence type="ECO:0000256" key="1">
    <source>
        <dbReference type="SAM" id="MobiDB-lite"/>
    </source>
</evidence>
<dbReference type="Proteomes" id="UP000076871">
    <property type="component" value="Unassembled WGS sequence"/>
</dbReference>
<dbReference type="OrthoDB" id="3062869at2759"/>
<dbReference type="EMBL" id="KV427802">
    <property type="protein sequence ID" value="KZS99531.1"/>
    <property type="molecule type" value="Genomic_DNA"/>
</dbReference>